<dbReference type="CDD" id="cd03213">
    <property type="entry name" value="ABCG_EPDR"/>
    <property type="match status" value="1"/>
</dbReference>
<proteinExistence type="inferred from homology"/>
<comment type="similarity">
    <text evidence="2">Belongs to the ABC transporter superfamily. ABCG family. Eye pigment precursor importer (TC 3.A.1.204) subfamily.</text>
</comment>
<feature type="compositionally biased region" description="Gly residues" evidence="9">
    <location>
        <begin position="15"/>
        <end position="24"/>
    </location>
</feature>
<feature type="transmembrane region" description="Helical" evidence="10">
    <location>
        <begin position="463"/>
        <end position="491"/>
    </location>
</feature>
<dbReference type="Pfam" id="PF00005">
    <property type="entry name" value="ABC_tran"/>
    <property type="match status" value="1"/>
</dbReference>
<dbReference type="EMBL" id="OU963864">
    <property type="protein sequence ID" value="CAH0387257.1"/>
    <property type="molecule type" value="Genomic_DNA"/>
</dbReference>
<accession>A0A9P0F0Y9</accession>
<name>A0A9P0F0Y9_BEMTA</name>
<dbReference type="Pfam" id="PF01061">
    <property type="entry name" value="ABC2_membrane"/>
    <property type="match status" value="1"/>
</dbReference>
<dbReference type="GO" id="GO:0140359">
    <property type="term" value="F:ABC-type transporter activity"/>
    <property type="evidence" value="ECO:0007669"/>
    <property type="project" value="InterPro"/>
</dbReference>
<dbReference type="GO" id="GO:0016887">
    <property type="term" value="F:ATP hydrolysis activity"/>
    <property type="evidence" value="ECO:0007669"/>
    <property type="project" value="InterPro"/>
</dbReference>
<evidence type="ECO:0000256" key="6">
    <source>
        <dbReference type="ARBA" id="ARBA00022840"/>
    </source>
</evidence>
<dbReference type="InterPro" id="IPR027417">
    <property type="entry name" value="P-loop_NTPase"/>
</dbReference>
<feature type="transmembrane region" description="Helical" evidence="10">
    <location>
        <begin position="387"/>
        <end position="408"/>
    </location>
</feature>
<dbReference type="AlphaFoldDB" id="A0A9P0F0Y9"/>
<organism evidence="12 13">
    <name type="scientific">Bemisia tabaci</name>
    <name type="common">Sweetpotato whitefly</name>
    <name type="synonym">Aleurodes tabaci</name>
    <dbReference type="NCBI Taxonomy" id="7038"/>
    <lineage>
        <taxon>Eukaryota</taxon>
        <taxon>Metazoa</taxon>
        <taxon>Ecdysozoa</taxon>
        <taxon>Arthropoda</taxon>
        <taxon>Hexapoda</taxon>
        <taxon>Insecta</taxon>
        <taxon>Pterygota</taxon>
        <taxon>Neoptera</taxon>
        <taxon>Paraneoptera</taxon>
        <taxon>Hemiptera</taxon>
        <taxon>Sternorrhyncha</taxon>
        <taxon>Aleyrodoidea</taxon>
        <taxon>Aleyrodidae</taxon>
        <taxon>Aleyrodinae</taxon>
        <taxon>Bemisia</taxon>
    </lineage>
</organism>
<keyword evidence="3" id="KW-0813">Transport</keyword>
<dbReference type="GO" id="GO:0005886">
    <property type="term" value="C:plasma membrane"/>
    <property type="evidence" value="ECO:0007669"/>
    <property type="project" value="TreeGrafter"/>
</dbReference>
<dbReference type="OrthoDB" id="66620at2759"/>
<feature type="transmembrane region" description="Helical" evidence="10">
    <location>
        <begin position="420"/>
        <end position="443"/>
    </location>
</feature>
<evidence type="ECO:0000256" key="2">
    <source>
        <dbReference type="ARBA" id="ARBA00005814"/>
    </source>
</evidence>
<gene>
    <name evidence="12" type="ORF">BEMITA_LOCUS6296</name>
</gene>
<dbReference type="Gene3D" id="3.40.50.300">
    <property type="entry name" value="P-loop containing nucleotide triphosphate hydrolases"/>
    <property type="match status" value="1"/>
</dbReference>
<evidence type="ECO:0000256" key="4">
    <source>
        <dbReference type="ARBA" id="ARBA00022692"/>
    </source>
</evidence>
<feature type="compositionally biased region" description="Basic and acidic residues" evidence="9">
    <location>
        <begin position="1"/>
        <end position="12"/>
    </location>
</feature>
<keyword evidence="8 10" id="KW-0472">Membrane</keyword>
<dbReference type="InterPro" id="IPR050352">
    <property type="entry name" value="ABCG_transporters"/>
</dbReference>
<dbReference type="InterPro" id="IPR003593">
    <property type="entry name" value="AAA+_ATPase"/>
</dbReference>
<feature type="transmembrane region" description="Helical" evidence="10">
    <location>
        <begin position="619"/>
        <end position="637"/>
    </location>
</feature>
<keyword evidence="13" id="KW-1185">Reference proteome</keyword>
<dbReference type="Proteomes" id="UP001152759">
    <property type="component" value="Chromosome 3"/>
</dbReference>
<evidence type="ECO:0000256" key="3">
    <source>
        <dbReference type="ARBA" id="ARBA00022448"/>
    </source>
</evidence>
<sequence>MDTGIKLEERTDTGVGNGKNGVNGGSASPPSTLVTIPPGTPPLTRRHVLKRPPVDIEFSDLTYVVPVGRNGHKMILRSISGLFKSGELTAILGPSGAGKSTLLNVLAGYKTQDATGAIYVNGRPRDMKQFRKLSRYIMQEDLLQPGITVVESIRIAADLKLGNTLSRKEKSETVEEIMSLLSLARCRNTLTTLLSGGERKRLSIALELVNNPPVIFLDEPTTGLDDVSSAQCITLMKALAAEGRTVICSIHTPSARLFAMFDHVYIVSEGQCVFAGQNQHIVPFLAQHDLYCPKHYNPADFMIEVSSGEYGNFTEKLSKTVDNGRCFRWNQENQSSSIRRPLGRDDRGPRKTYESHSKHLYDFDSSSWSQFLILLNRMILQHRRNKGYLLLKAVMFVFVSLIIGGMFFQMGNDGSKTIFNFGFCFVTIIVFLYIPMLPVLLHFPQEVQLLKREYFNRWYSLNAYFFAMIFSRIPLQMMLSTVYIVLAYFLTDQPMEWSRGLKFAAICYLIAITSEGMALTISSRLSIVNSVFVGPCLSVPLMLLAAYGLGDSDHIPILIRLAMYFSYLRYGLEGLTMAIYGDNRAKMMCPTEEMVCELREPRALLKEVGMEDVDYWTDFVALVGIFVLFKLTLYVFLRQRLSSRKSWSALSYVIRFIKSYIEH</sequence>
<evidence type="ECO:0000256" key="5">
    <source>
        <dbReference type="ARBA" id="ARBA00022741"/>
    </source>
</evidence>
<evidence type="ECO:0000313" key="13">
    <source>
        <dbReference type="Proteomes" id="UP001152759"/>
    </source>
</evidence>
<dbReference type="PANTHER" id="PTHR48041:SF15">
    <property type="entry name" value="FI05267P"/>
    <property type="match status" value="1"/>
</dbReference>
<dbReference type="FunFam" id="3.40.50.300:FF:001077">
    <property type="entry name" value="Uncharacterized protein, isoform A"/>
    <property type="match status" value="1"/>
</dbReference>
<reference evidence="12" key="1">
    <citation type="submission" date="2021-12" db="EMBL/GenBank/DDBJ databases">
        <authorList>
            <person name="King R."/>
        </authorList>
    </citation>
    <scope>NUCLEOTIDE SEQUENCE</scope>
</reference>
<keyword evidence="7 10" id="KW-1133">Transmembrane helix</keyword>
<feature type="region of interest" description="Disordered" evidence="9">
    <location>
        <begin position="1"/>
        <end position="45"/>
    </location>
</feature>
<keyword evidence="4 10" id="KW-0812">Transmembrane</keyword>
<dbReference type="InterPro" id="IPR017871">
    <property type="entry name" value="ABC_transporter-like_CS"/>
</dbReference>
<feature type="transmembrane region" description="Helical" evidence="10">
    <location>
        <begin position="527"/>
        <end position="549"/>
    </location>
</feature>
<protein>
    <recommendedName>
        <fullName evidence="11">ABC transporter domain-containing protein</fullName>
    </recommendedName>
</protein>
<dbReference type="PROSITE" id="PS00211">
    <property type="entry name" value="ABC_TRANSPORTER_1"/>
    <property type="match status" value="1"/>
</dbReference>
<feature type="transmembrane region" description="Helical" evidence="10">
    <location>
        <begin position="503"/>
        <end position="521"/>
    </location>
</feature>
<evidence type="ECO:0000256" key="8">
    <source>
        <dbReference type="ARBA" id="ARBA00023136"/>
    </source>
</evidence>
<feature type="domain" description="ABC transporter" evidence="11">
    <location>
        <begin position="56"/>
        <end position="294"/>
    </location>
</feature>
<evidence type="ECO:0000256" key="1">
    <source>
        <dbReference type="ARBA" id="ARBA00004141"/>
    </source>
</evidence>
<dbReference type="SUPFAM" id="SSF52540">
    <property type="entry name" value="P-loop containing nucleoside triphosphate hydrolases"/>
    <property type="match status" value="1"/>
</dbReference>
<dbReference type="PANTHER" id="PTHR48041">
    <property type="entry name" value="ABC TRANSPORTER G FAMILY MEMBER 28"/>
    <property type="match status" value="1"/>
</dbReference>
<dbReference type="InterPro" id="IPR003439">
    <property type="entry name" value="ABC_transporter-like_ATP-bd"/>
</dbReference>
<dbReference type="GO" id="GO:0005524">
    <property type="term" value="F:ATP binding"/>
    <property type="evidence" value="ECO:0007669"/>
    <property type="project" value="UniProtKB-KW"/>
</dbReference>
<dbReference type="SMART" id="SM00382">
    <property type="entry name" value="AAA"/>
    <property type="match status" value="1"/>
</dbReference>
<keyword evidence="5" id="KW-0547">Nucleotide-binding</keyword>
<evidence type="ECO:0000259" key="11">
    <source>
        <dbReference type="PROSITE" id="PS50893"/>
    </source>
</evidence>
<comment type="subcellular location">
    <subcellularLocation>
        <location evidence="1">Membrane</location>
        <topology evidence="1">Multi-pass membrane protein</topology>
    </subcellularLocation>
</comment>
<keyword evidence="6" id="KW-0067">ATP-binding</keyword>
<evidence type="ECO:0000256" key="7">
    <source>
        <dbReference type="ARBA" id="ARBA00022989"/>
    </source>
</evidence>
<evidence type="ECO:0000313" key="12">
    <source>
        <dbReference type="EMBL" id="CAH0387257.1"/>
    </source>
</evidence>
<dbReference type="KEGG" id="btab:109030636"/>
<evidence type="ECO:0000256" key="10">
    <source>
        <dbReference type="SAM" id="Phobius"/>
    </source>
</evidence>
<dbReference type="InterPro" id="IPR013525">
    <property type="entry name" value="ABC2_TM"/>
</dbReference>
<evidence type="ECO:0000256" key="9">
    <source>
        <dbReference type="SAM" id="MobiDB-lite"/>
    </source>
</evidence>
<dbReference type="PROSITE" id="PS50893">
    <property type="entry name" value="ABC_TRANSPORTER_2"/>
    <property type="match status" value="1"/>
</dbReference>